<evidence type="ECO:0000256" key="10">
    <source>
        <dbReference type="SAM" id="MobiDB-lite"/>
    </source>
</evidence>
<dbReference type="InterPro" id="IPR007199">
    <property type="entry name" value="Rep_factor-A_N"/>
</dbReference>
<dbReference type="InterPro" id="IPR013955">
    <property type="entry name" value="Rep_factor-A_C"/>
</dbReference>
<dbReference type="GeneID" id="63819376"/>
<feature type="domain" description="OB" evidence="11">
    <location>
        <begin position="194"/>
        <end position="275"/>
    </location>
</feature>
<dbReference type="FunFam" id="2.40.50.140:FF:000117">
    <property type="entry name" value="Replication protein A subunit"/>
    <property type="match status" value="1"/>
</dbReference>
<dbReference type="NCBIfam" id="TIGR00617">
    <property type="entry name" value="rpa1"/>
    <property type="match status" value="1"/>
</dbReference>
<evidence type="ECO:0000259" key="12">
    <source>
        <dbReference type="Pfam" id="PF04057"/>
    </source>
</evidence>
<dbReference type="GO" id="GO:0006281">
    <property type="term" value="P:DNA repair"/>
    <property type="evidence" value="ECO:0007669"/>
    <property type="project" value="InterPro"/>
</dbReference>
<dbReference type="EMBL" id="KV427653">
    <property type="protein sequence ID" value="KZT02307.1"/>
    <property type="molecule type" value="Genomic_DNA"/>
</dbReference>
<keyword evidence="6 9" id="KW-0862">Zinc</keyword>
<evidence type="ECO:0000313" key="15">
    <source>
        <dbReference type="EMBL" id="KZT02307.1"/>
    </source>
</evidence>
<dbReference type="Proteomes" id="UP000076871">
    <property type="component" value="Unassembled WGS sequence"/>
</dbReference>
<gene>
    <name evidence="15" type="ORF">LAESUDRAFT_412613</name>
</gene>
<dbReference type="FunCoup" id="A0A165C6Y7">
    <property type="interactions" value="767"/>
</dbReference>
<dbReference type="GO" id="GO:0000781">
    <property type="term" value="C:chromosome, telomeric region"/>
    <property type="evidence" value="ECO:0007669"/>
    <property type="project" value="UniProtKB-ARBA"/>
</dbReference>
<evidence type="ECO:0000256" key="8">
    <source>
        <dbReference type="ARBA" id="ARBA00023242"/>
    </source>
</evidence>
<dbReference type="CDD" id="cd04474">
    <property type="entry name" value="RPA1_DBD_A"/>
    <property type="match status" value="1"/>
</dbReference>
<evidence type="ECO:0000313" key="16">
    <source>
        <dbReference type="Proteomes" id="UP000076871"/>
    </source>
</evidence>
<dbReference type="PANTHER" id="PTHR47165">
    <property type="entry name" value="OS03G0429900 PROTEIN"/>
    <property type="match status" value="1"/>
</dbReference>
<evidence type="ECO:0000256" key="1">
    <source>
        <dbReference type="ARBA" id="ARBA00004123"/>
    </source>
</evidence>
<dbReference type="SUPFAM" id="SSF50249">
    <property type="entry name" value="Nucleic acid-binding proteins"/>
    <property type="match status" value="4"/>
</dbReference>
<evidence type="ECO:0000259" key="11">
    <source>
        <dbReference type="Pfam" id="PF01336"/>
    </source>
</evidence>
<organism evidence="15 16">
    <name type="scientific">Laetiporus sulphureus 93-53</name>
    <dbReference type="NCBI Taxonomy" id="1314785"/>
    <lineage>
        <taxon>Eukaryota</taxon>
        <taxon>Fungi</taxon>
        <taxon>Dikarya</taxon>
        <taxon>Basidiomycota</taxon>
        <taxon>Agaricomycotina</taxon>
        <taxon>Agaricomycetes</taxon>
        <taxon>Polyporales</taxon>
        <taxon>Laetiporus</taxon>
    </lineage>
</organism>
<evidence type="ECO:0000259" key="14">
    <source>
        <dbReference type="Pfam" id="PF16900"/>
    </source>
</evidence>
<protein>
    <recommendedName>
        <fullName evidence="9">Replication protein A subunit</fullName>
    </recommendedName>
</protein>
<dbReference type="RefSeq" id="XP_040760047.1">
    <property type="nucleotide sequence ID" value="XM_040902345.1"/>
</dbReference>
<dbReference type="GO" id="GO:0003677">
    <property type="term" value="F:DNA binding"/>
    <property type="evidence" value="ECO:0007669"/>
    <property type="project" value="UniProtKB-KW"/>
</dbReference>
<feature type="region of interest" description="Disordered" evidence="10">
    <location>
        <begin position="134"/>
        <end position="176"/>
    </location>
</feature>
<dbReference type="PANTHER" id="PTHR47165:SF4">
    <property type="entry name" value="OS03G0429900 PROTEIN"/>
    <property type="match status" value="1"/>
</dbReference>
<dbReference type="Pfam" id="PF16900">
    <property type="entry name" value="REPA_OB_2"/>
    <property type="match status" value="1"/>
</dbReference>
<comment type="similarity">
    <text evidence="2 9">Belongs to the replication factor A protein 1 family.</text>
</comment>
<dbReference type="Pfam" id="PF01336">
    <property type="entry name" value="tRNA_anti-codon"/>
    <property type="match status" value="1"/>
</dbReference>
<comment type="subunit">
    <text evidence="9">Component of the heterotrimeric canonical replication protein A complex (RPA).</text>
</comment>
<keyword evidence="5 9" id="KW-0863">Zinc-finger</keyword>
<evidence type="ECO:0000256" key="4">
    <source>
        <dbReference type="ARBA" id="ARBA00022723"/>
    </source>
</evidence>
<comment type="function">
    <text evidence="9">As part of the replication protein A (RPA/RP-A), a single-stranded DNA-binding heterotrimeric complex, may play an essential role in DNA replication, recombination and repair. Binds and stabilizes single-stranded DNA intermediates, preventing complementary DNA reannealing and recruiting different proteins involved in DNA metabolism.</text>
</comment>
<evidence type="ECO:0000256" key="5">
    <source>
        <dbReference type="ARBA" id="ARBA00022771"/>
    </source>
</evidence>
<keyword evidence="7 9" id="KW-0238">DNA-binding</keyword>
<dbReference type="FunFam" id="2.40.50.140:FF:000064">
    <property type="entry name" value="Replication protein A subunit"/>
    <property type="match status" value="1"/>
</dbReference>
<dbReference type="Pfam" id="PF08646">
    <property type="entry name" value="Rep_fac-A_C"/>
    <property type="match status" value="1"/>
</dbReference>
<accession>A0A165C6Y7</accession>
<evidence type="ECO:0000256" key="6">
    <source>
        <dbReference type="ARBA" id="ARBA00022833"/>
    </source>
</evidence>
<name>A0A165C6Y7_9APHY</name>
<dbReference type="OrthoDB" id="1751331at2759"/>
<dbReference type="FunFam" id="2.40.50.140:FF:000041">
    <property type="entry name" value="Replication protein A subunit"/>
    <property type="match status" value="1"/>
</dbReference>
<dbReference type="GO" id="GO:0008270">
    <property type="term" value="F:zinc ion binding"/>
    <property type="evidence" value="ECO:0007669"/>
    <property type="project" value="UniProtKB-KW"/>
</dbReference>
<keyword evidence="3 9" id="KW-0235">DNA replication</keyword>
<feature type="domain" description="Replication factor-A protein 1 N-terminal" evidence="12">
    <location>
        <begin position="21"/>
        <end position="110"/>
    </location>
</feature>
<evidence type="ECO:0000256" key="3">
    <source>
        <dbReference type="ARBA" id="ARBA00022705"/>
    </source>
</evidence>
<dbReference type="CDD" id="cd04477">
    <property type="entry name" value="RPA1N"/>
    <property type="match status" value="1"/>
</dbReference>
<sequence length="614" mass="68261">MSFELTAGIVKRLGDTNNVPADVLESEPTVQFLSFKKVAPGSGASATMDRYRVIVSDGQHFLQAMIATQLNELVETGQVGKHSVAVIERFSCNLVQDKRLLIIMKMRVLATDAPKIGNPKPLASPALAGAALTAAPTPQTTTPAAAAAPAASSSITSGPVVNQNAQRQQQQQQNRAGRGTIFPIESLSPYQNHWTIKARVIQKSDIRTWSNQRGEGKLFNVTLMDDTGEIKATGFNNVVDELYDKLQEGKVYYVSKARVNLAKKKFSNVQNEYELSFERNTEVEECLDATNVPVVKFNFVEINKLNEIPKDSTVDVIGIVKEIGDAVEINSRTNKTLTKRELTIVDRSQFSVRLTLWGKQAQDFNVDEPQPVIAFKGVKVGDFGGRSLSMISASTMHVNPDIAEAHALRGWYDAAGEKETYQAQSSSGYAGGSYDQFERAEVLPLREVQERELGTSDRQDVFSARATIMHIKSDNIAYPACQSPGCSKKVVQGHDGWRCEKCDKSWEKPSYRYIVAMAVADYSGQAWLQGFNEVGQTIVDMSADELTNIKDDEQFNRVMERATGKTYNFVCKAKMDTFNDKTRVRYQITRIIPSDYHEEGKYMANLLLRSDWAR</sequence>
<dbReference type="AlphaFoldDB" id="A0A165C6Y7"/>
<dbReference type="InterPro" id="IPR047192">
    <property type="entry name" value="Euk_RPA1_DBD_C"/>
</dbReference>
<dbReference type="Pfam" id="PF04057">
    <property type="entry name" value="Rep-A_N"/>
    <property type="match status" value="1"/>
</dbReference>
<dbReference type="InterPro" id="IPR031657">
    <property type="entry name" value="REPA_OB_2"/>
</dbReference>
<dbReference type="InParanoid" id="A0A165C6Y7"/>
<dbReference type="FunFam" id="2.40.50.140:FF:000090">
    <property type="entry name" value="Replication protein A subunit"/>
    <property type="match status" value="1"/>
</dbReference>
<dbReference type="InterPro" id="IPR004365">
    <property type="entry name" value="NA-bd_OB_tRNA"/>
</dbReference>
<feature type="domain" description="Replication factor A C-terminal" evidence="13">
    <location>
        <begin position="462"/>
        <end position="603"/>
    </location>
</feature>
<dbReference type="STRING" id="1314785.A0A165C6Y7"/>
<comment type="subcellular location">
    <subcellularLocation>
        <location evidence="1 9">Nucleus</location>
    </subcellularLocation>
</comment>
<dbReference type="GO" id="GO:0007004">
    <property type="term" value="P:telomere maintenance via telomerase"/>
    <property type="evidence" value="ECO:0007669"/>
    <property type="project" value="UniProtKB-ARBA"/>
</dbReference>
<proteinExistence type="inferred from homology"/>
<evidence type="ECO:0000256" key="7">
    <source>
        <dbReference type="ARBA" id="ARBA00023125"/>
    </source>
</evidence>
<feature type="domain" description="Replication protein A OB" evidence="14">
    <location>
        <begin position="302"/>
        <end position="399"/>
    </location>
</feature>
<keyword evidence="16" id="KW-1185">Reference proteome</keyword>
<keyword evidence="4 9" id="KW-0479">Metal-binding</keyword>
<dbReference type="CDD" id="cd04475">
    <property type="entry name" value="RPA1_DBD_B"/>
    <property type="match status" value="1"/>
</dbReference>
<dbReference type="GO" id="GO:0006310">
    <property type="term" value="P:DNA recombination"/>
    <property type="evidence" value="ECO:0007669"/>
    <property type="project" value="InterPro"/>
</dbReference>
<evidence type="ECO:0000259" key="13">
    <source>
        <dbReference type="Pfam" id="PF08646"/>
    </source>
</evidence>
<dbReference type="GO" id="GO:0006260">
    <property type="term" value="P:DNA replication"/>
    <property type="evidence" value="ECO:0007669"/>
    <property type="project" value="UniProtKB-KW"/>
</dbReference>
<dbReference type="Gene3D" id="2.40.50.140">
    <property type="entry name" value="Nucleic acid-binding proteins"/>
    <property type="match status" value="4"/>
</dbReference>
<evidence type="ECO:0000256" key="9">
    <source>
        <dbReference type="RuleBase" id="RU364130"/>
    </source>
</evidence>
<evidence type="ECO:0000256" key="2">
    <source>
        <dbReference type="ARBA" id="ARBA00005690"/>
    </source>
</evidence>
<reference evidence="15 16" key="1">
    <citation type="journal article" date="2016" name="Mol. Biol. Evol.">
        <title>Comparative Genomics of Early-Diverging Mushroom-Forming Fungi Provides Insights into the Origins of Lignocellulose Decay Capabilities.</title>
        <authorList>
            <person name="Nagy L.G."/>
            <person name="Riley R."/>
            <person name="Tritt A."/>
            <person name="Adam C."/>
            <person name="Daum C."/>
            <person name="Floudas D."/>
            <person name="Sun H."/>
            <person name="Yadav J.S."/>
            <person name="Pangilinan J."/>
            <person name="Larsson K.H."/>
            <person name="Matsuura K."/>
            <person name="Barry K."/>
            <person name="Labutti K."/>
            <person name="Kuo R."/>
            <person name="Ohm R.A."/>
            <person name="Bhattacharya S.S."/>
            <person name="Shirouzu T."/>
            <person name="Yoshinaga Y."/>
            <person name="Martin F.M."/>
            <person name="Grigoriev I.V."/>
            <person name="Hibbett D.S."/>
        </authorList>
    </citation>
    <scope>NUCLEOTIDE SEQUENCE [LARGE SCALE GENOMIC DNA]</scope>
    <source>
        <strain evidence="15 16">93-53</strain>
    </source>
</reference>
<dbReference type="CDD" id="cd04476">
    <property type="entry name" value="RPA1_DBD_C"/>
    <property type="match status" value="1"/>
</dbReference>
<dbReference type="GO" id="GO:0005662">
    <property type="term" value="C:DNA replication factor A complex"/>
    <property type="evidence" value="ECO:0007669"/>
    <property type="project" value="UniProtKB-ARBA"/>
</dbReference>
<keyword evidence="8 9" id="KW-0539">Nucleus</keyword>
<dbReference type="InterPro" id="IPR012340">
    <property type="entry name" value="NA-bd_OB-fold"/>
</dbReference>
<dbReference type="InterPro" id="IPR004591">
    <property type="entry name" value="Rfa1"/>
</dbReference>